<feature type="compositionally biased region" description="Basic residues" evidence="1">
    <location>
        <begin position="172"/>
        <end position="184"/>
    </location>
</feature>
<sequence>MLDELSLRLVPDTLWEIVEPLIPRFAARPQGGGSAPVDDRATFTAIVFVLTSGCAWRHLPPSFGVAVPTAHRRFTAWAAAGVFEKLHREVLDRLGGAGELDWTAAILDAASVRAKKGGSLTGPSPVDRGKKGSKIHVLSDSNGIPLVVDVSGANTHDSTLLQPMVGAIPPVKSRRGPRRRRPGKLRADKGDDYDVHRRWLRAQGIVPRIARRGIDRNDRLGRYRWKIERTIRLAHRLQTPDHPLRTTRRTLRRIPPPRRRTHLLQEAPTCMSVSGS</sequence>
<evidence type="ECO:0000256" key="1">
    <source>
        <dbReference type="SAM" id="MobiDB-lite"/>
    </source>
</evidence>
<accession>X0RDY6</accession>
<name>X0RDY6_RHOWR</name>
<evidence type="ECO:0000259" key="2">
    <source>
        <dbReference type="Pfam" id="PF01609"/>
    </source>
</evidence>
<comment type="caution">
    <text evidence="4">The sequence shown here is derived from an EMBL/GenBank/DDBJ whole genome shotgun (WGS) entry which is preliminary data.</text>
</comment>
<dbReference type="Pfam" id="PF13340">
    <property type="entry name" value="DUF4096"/>
    <property type="match status" value="1"/>
</dbReference>
<protein>
    <submittedName>
        <fullName evidence="4">Putative transposase</fullName>
    </submittedName>
</protein>
<evidence type="ECO:0000313" key="4">
    <source>
        <dbReference type="EMBL" id="GAF49260.1"/>
    </source>
</evidence>
<dbReference type="Proteomes" id="UP000019491">
    <property type="component" value="Unassembled WGS sequence"/>
</dbReference>
<dbReference type="GO" id="GO:0006313">
    <property type="term" value="P:DNA transposition"/>
    <property type="evidence" value="ECO:0007669"/>
    <property type="project" value="InterPro"/>
</dbReference>
<dbReference type="AlphaFoldDB" id="X0RDY6"/>
<dbReference type="PANTHER" id="PTHR30007">
    <property type="entry name" value="PHP DOMAIN PROTEIN"/>
    <property type="match status" value="1"/>
</dbReference>
<proteinExistence type="predicted"/>
<dbReference type="InterPro" id="IPR025161">
    <property type="entry name" value="IS402-like_dom"/>
</dbReference>
<dbReference type="GO" id="GO:0003677">
    <property type="term" value="F:DNA binding"/>
    <property type="evidence" value="ECO:0007669"/>
    <property type="project" value="InterPro"/>
</dbReference>
<dbReference type="Pfam" id="PF01609">
    <property type="entry name" value="DDE_Tnp_1"/>
    <property type="match status" value="1"/>
</dbReference>
<feature type="domain" description="Insertion element IS402-like" evidence="3">
    <location>
        <begin position="11"/>
        <end position="87"/>
    </location>
</feature>
<keyword evidence="5" id="KW-1185">Reference proteome</keyword>
<dbReference type="NCBIfam" id="NF033580">
    <property type="entry name" value="transpos_IS5_3"/>
    <property type="match status" value="1"/>
</dbReference>
<feature type="domain" description="Transposase IS4-like" evidence="2">
    <location>
        <begin position="105"/>
        <end position="249"/>
    </location>
</feature>
<dbReference type="PANTHER" id="PTHR30007:SF1">
    <property type="entry name" value="BLR1914 PROTEIN"/>
    <property type="match status" value="1"/>
</dbReference>
<dbReference type="InterPro" id="IPR002559">
    <property type="entry name" value="Transposase_11"/>
</dbReference>
<dbReference type="GO" id="GO:0004803">
    <property type="term" value="F:transposase activity"/>
    <property type="evidence" value="ECO:0007669"/>
    <property type="project" value="InterPro"/>
</dbReference>
<organism evidence="4 5">
    <name type="scientific">Rhodococcus wratislaviensis NBRC 100605</name>
    <dbReference type="NCBI Taxonomy" id="1219028"/>
    <lineage>
        <taxon>Bacteria</taxon>
        <taxon>Bacillati</taxon>
        <taxon>Actinomycetota</taxon>
        <taxon>Actinomycetes</taxon>
        <taxon>Mycobacteriales</taxon>
        <taxon>Nocardiaceae</taxon>
        <taxon>Rhodococcus</taxon>
    </lineage>
</organism>
<dbReference type="EMBL" id="BAWF01000073">
    <property type="protein sequence ID" value="GAF49260.1"/>
    <property type="molecule type" value="Genomic_DNA"/>
</dbReference>
<feature type="region of interest" description="Disordered" evidence="1">
    <location>
        <begin position="168"/>
        <end position="189"/>
    </location>
</feature>
<evidence type="ECO:0000313" key="5">
    <source>
        <dbReference type="Proteomes" id="UP000019491"/>
    </source>
</evidence>
<gene>
    <name evidence="4" type="ORF">RW1_073_00090</name>
</gene>
<evidence type="ECO:0000259" key="3">
    <source>
        <dbReference type="Pfam" id="PF13340"/>
    </source>
</evidence>
<reference evidence="4 5" key="1">
    <citation type="submission" date="2014-02" db="EMBL/GenBank/DDBJ databases">
        <title>Whole genome shotgun sequence of Rhodococcus wratislaviensis NBRC 100605.</title>
        <authorList>
            <person name="Hosoyama A."/>
            <person name="Tsuchikane K."/>
            <person name="Yoshida I."/>
            <person name="Ohji S."/>
            <person name="Ichikawa N."/>
            <person name="Yamazoe A."/>
            <person name="Fujita N."/>
        </authorList>
    </citation>
    <scope>NUCLEOTIDE SEQUENCE [LARGE SCALE GENOMIC DNA]</scope>
    <source>
        <strain evidence="4 5">NBRC 100605</strain>
    </source>
</reference>